<organism evidence="3 4">
    <name type="scientific">Phytophthora ramorum</name>
    <name type="common">Sudden oak death agent</name>
    <dbReference type="NCBI Taxonomy" id="164328"/>
    <lineage>
        <taxon>Eukaryota</taxon>
        <taxon>Sar</taxon>
        <taxon>Stramenopiles</taxon>
        <taxon>Oomycota</taxon>
        <taxon>Peronosporomycetes</taxon>
        <taxon>Peronosporales</taxon>
        <taxon>Peronosporaceae</taxon>
        <taxon>Phytophthora</taxon>
    </lineage>
</organism>
<protein>
    <recommendedName>
        <fullName evidence="2">Phosphatase tensin-type domain-containing protein</fullName>
    </recommendedName>
</protein>
<dbReference type="PANTHER" id="PTHR12305:SF60">
    <property type="entry name" value="PHOSPHATIDYLINOSITOL 3,4,5-TRISPHOSPHATE 3-PHOSPHATASE TPTE2-RELATED"/>
    <property type="match status" value="1"/>
</dbReference>
<dbReference type="HOGENOM" id="CLU_020105_5_0_1"/>
<reference evidence="4" key="1">
    <citation type="journal article" date="2006" name="Science">
        <title>Phytophthora genome sequences uncover evolutionary origins and mechanisms of pathogenesis.</title>
        <authorList>
            <person name="Tyler B.M."/>
            <person name="Tripathy S."/>
            <person name="Zhang X."/>
            <person name="Dehal P."/>
            <person name="Jiang R.H."/>
            <person name="Aerts A."/>
            <person name="Arredondo F.D."/>
            <person name="Baxter L."/>
            <person name="Bensasson D."/>
            <person name="Beynon J.L."/>
            <person name="Chapman J."/>
            <person name="Damasceno C.M."/>
            <person name="Dorrance A.E."/>
            <person name="Dou D."/>
            <person name="Dickerman A.W."/>
            <person name="Dubchak I.L."/>
            <person name="Garbelotto M."/>
            <person name="Gijzen M."/>
            <person name="Gordon S.G."/>
            <person name="Govers F."/>
            <person name="Grunwald N.J."/>
            <person name="Huang W."/>
            <person name="Ivors K.L."/>
            <person name="Jones R.W."/>
            <person name="Kamoun S."/>
            <person name="Krampis K."/>
            <person name="Lamour K.H."/>
            <person name="Lee M.K."/>
            <person name="McDonald W.H."/>
            <person name="Medina M."/>
            <person name="Meijer H.J."/>
            <person name="Nordberg E.K."/>
            <person name="Maclean D.J."/>
            <person name="Ospina-Giraldo M.D."/>
            <person name="Morris P.F."/>
            <person name="Phuntumart V."/>
            <person name="Putnam N.H."/>
            <person name="Rash S."/>
            <person name="Rose J.K."/>
            <person name="Sakihama Y."/>
            <person name="Salamov A.A."/>
            <person name="Savidor A."/>
            <person name="Scheuring C.F."/>
            <person name="Smith B.M."/>
            <person name="Sobral B.W."/>
            <person name="Terry A."/>
            <person name="Torto-Alalibo T.A."/>
            <person name="Win J."/>
            <person name="Xu Z."/>
            <person name="Zhang H."/>
            <person name="Grigoriev I.V."/>
            <person name="Rokhsar D.S."/>
            <person name="Boore J.L."/>
        </authorList>
    </citation>
    <scope>NUCLEOTIDE SEQUENCE [LARGE SCALE GENOMIC DNA]</scope>
    <source>
        <strain evidence="4">Pr102</strain>
    </source>
</reference>
<name>H3GTU2_PHYRM</name>
<dbReference type="VEuPathDB" id="FungiDB:KRP22_7494"/>
<keyword evidence="1" id="KW-0378">Hydrolase</keyword>
<keyword evidence="4" id="KW-1185">Reference proteome</keyword>
<dbReference type="GO" id="GO:0005829">
    <property type="term" value="C:cytosol"/>
    <property type="evidence" value="ECO:0000318"/>
    <property type="project" value="GO_Central"/>
</dbReference>
<dbReference type="Proteomes" id="UP000005238">
    <property type="component" value="Unassembled WGS sequence"/>
</dbReference>
<dbReference type="InterPro" id="IPR029023">
    <property type="entry name" value="Tensin_phosphatase"/>
</dbReference>
<dbReference type="Gene3D" id="3.90.190.10">
    <property type="entry name" value="Protein tyrosine phosphatase superfamily"/>
    <property type="match status" value="1"/>
</dbReference>
<dbReference type="EMBL" id="DS566047">
    <property type="status" value="NOT_ANNOTATED_CDS"/>
    <property type="molecule type" value="Genomic_DNA"/>
</dbReference>
<dbReference type="STRING" id="164328.H3GTU2"/>
<dbReference type="GO" id="GO:0016314">
    <property type="term" value="F:phosphatidylinositol-3,4,5-trisphosphate 3-phosphatase activity"/>
    <property type="evidence" value="ECO:0000318"/>
    <property type="project" value="GO_Central"/>
</dbReference>
<dbReference type="InterPro" id="IPR029021">
    <property type="entry name" value="Prot-tyrosine_phosphatase-like"/>
</dbReference>
<dbReference type="EnsemblProtists" id="Phyra80589">
    <property type="protein sequence ID" value="Phyra80589"/>
    <property type="gene ID" value="Phyra80589"/>
</dbReference>
<evidence type="ECO:0000259" key="2">
    <source>
        <dbReference type="PROSITE" id="PS51181"/>
    </source>
</evidence>
<dbReference type="eggNOG" id="KOG2283">
    <property type="taxonomic scope" value="Eukaryota"/>
</dbReference>
<dbReference type="SUPFAM" id="SSF52799">
    <property type="entry name" value="(Phosphotyrosine protein) phosphatases II"/>
    <property type="match status" value="1"/>
</dbReference>
<evidence type="ECO:0000256" key="1">
    <source>
        <dbReference type="ARBA" id="ARBA00022801"/>
    </source>
</evidence>
<evidence type="ECO:0000313" key="4">
    <source>
        <dbReference type="Proteomes" id="UP000005238"/>
    </source>
</evidence>
<proteinExistence type="predicted"/>
<dbReference type="PROSITE" id="PS51181">
    <property type="entry name" value="PPASE_TENSIN"/>
    <property type="match status" value="1"/>
</dbReference>
<dbReference type="AlphaFoldDB" id="H3GTU2"/>
<dbReference type="InterPro" id="IPR051281">
    <property type="entry name" value="Dual-spec_lipid-protein_phosph"/>
</dbReference>
<feature type="domain" description="Phosphatase tensin-type" evidence="2">
    <location>
        <begin position="24"/>
        <end position="244"/>
    </location>
</feature>
<accession>H3GTU2</accession>
<dbReference type="InParanoid" id="H3GTU2"/>
<sequence>MAPRCSPCRRLLAVPRALVSQNKRRFQQDGFDLDLGYVHPRVIVMGYPAVGVEFLFRNPRSEVQQFLDERHAGDYFVFNFCDEPKRCYSPSIFEGRAKSFPIEDHNVPTFQMMMAFCDEAAAWLDANEKHVVALHCKAQSSVPGQDIVEPTFAIQKLTLRNTLTAAKLPTLRLRIFTLSPDGSPKTLLHQEIGPNEFEMHLEIRGCIGLEFYRERASGCMRAKHFKLWFNTYFLKPGTKHTRVD</sequence>
<dbReference type="PANTHER" id="PTHR12305">
    <property type="entry name" value="PHOSPHATASE WITH HOMOLOGY TO TENSIN"/>
    <property type="match status" value="1"/>
</dbReference>
<evidence type="ECO:0000313" key="3">
    <source>
        <dbReference type="EnsemblProtists" id="Phyra80589"/>
    </source>
</evidence>
<dbReference type="VEuPathDB" id="FungiDB:KRP23_2645"/>
<reference evidence="3" key="2">
    <citation type="submission" date="2015-06" db="UniProtKB">
        <authorList>
            <consortium name="EnsemblProtists"/>
        </authorList>
    </citation>
    <scope>IDENTIFICATION</scope>
    <source>
        <strain evidence="3">Pr102</strain>
    </source>
</reference>